<evidence type="ECO:0000313" key="3">
    <source>
        <dbReference type="EMBL" id="QHT05816.1"/>
    </source>
</evidence>
<dbReference type="EMBL" id="MN739460">
    <property type="protein sequence ID" value="QHT05816.1"/>
    <property type="molecule type" value="Genomic_DNA"/>
</dbReference>
<sequence>MSDKFWLDDITILFDPKSIKEIWPYGDYPLARRLNALSRLVLLLSAISYLVFDSGKIIMSCVVTLVVICILYKNQQIIGIKNLKKQIHLEGFNNPEYYKTVKNNYTTPTKENPLMNVMLTDIKDNPKRKPAAPAFNSIVEKEINDAALNRKLFSDLGDNLSFEGSMRNFYSMPNTSIPNSQEKFAEFCYGDTGYCRNKYKTVAE</sequence>
<proteinExistence type="predicted"/>
<dbReference type="InterPro" id="IPR043915">
    <property type="entry name" value="P9_TM"/>
</dbReference>
<keyword evidence="1" id="KW-1133">Transmembrane helix</keyword>
<protein>
    <recommendedName>
        <fullName evidence="2">Minor capsid protein P9 transmembrane helices domain-containing protein</fullName>
    </recommendedName>
</protein>
<name>A0A6C0CM01_9ZZZZ</name>
<keyword evidence="1" id="KW-0812">Transmembrane</keyword>
<dbReference type="AlphaFoldDB" id="A0A6C0CM01"/>
<evidence type="ECO:0000259" key="2">
    <source>
        <dbReference type="Pfam" id="PF19066"/>
    </source>
</evidence>
<evidence type="ECO:0000256" key="1">
    <source>
        <dbReference type="SAM" id="Phobius"/>
    </source>
</evidence>
<keyword evidence="1" id="KW-0472">Membrane</keyword>
<reference evidence="3" key="1">
    <citation type="journal article" date="2020" name="Nature">
        <title>Giant virus diversity and host interactions through global metagenomics.</title>
        <authorList>
            <person name="Schulz F."/>
            <person name="Roux S."/>
            <person name="Paez-Espino D."/>
            <person name="Jungbluth S."/>
            <person name="Walsh D.A."/>
            <person name="Denef V.J."/>
            <person name="McMahon K.D."/>
            <person name="Konstantinidis K.T."/>
            <person name="Eloe-Fadrosh E.A."/>
            <person name="Kyrpides N.C."/>
            <person name="Woyke T."/>
        </authorList>
    </citation>
    <scope>NUCLEOTIDE SEQUENCE</scope>
    <source>
        <strain evidence="3">GVMAG-M-3300021425-14</strain>
    </source>
</reference>
<feature type="domain" description="Minor capsid protein P9 transmembrane helices" evidence="2">
    <location>
        <begin position="5"/>
        <end position="73"/>
    </location>
</feature>
<accession>A0A6C0CM01</accession>
<feature type="transmembrane region" description="Helical" evidence="1">
    <location>
        <begin position="57"/>
        <end position="74"/>
    </location>
</feature>
<dbReference type="Pfam" id="PF19066">
    <property type="entry name" value="P9_TM"/>
    <property type="match status" value="1"/>
</dbReference>
<organism evidence="3">
    <name type="scientific">viral metagenome</name>
    <dbReference type="NCBI Taxonomy" id="1070528"/>
    <lineage>
        <taxon>unclassified sequences</taxon>
        <taxon>metagenomes</taxon>
        <taxon>organismal metagenomes</taxon>
    </lineage>
</organism>